<evidence type="ECO:0000256" key="1">
    <source>
        <dbReference type="PROSITE-ProRule" id="PRU00409"/>
    </source>
</evidence>
<comment type="caution">
    <text evidence="3">The sequence shown here is derived from an EMBL/GenBank/DDBJ whole genome shotgun (WGS) entry which is preliminary data.</text>
</comment>
<dbReference type="AlphaFoldDB" id="A0A967B047"/>
<dbReference type="EMBL" id="JAAOIV010000008">
    <property type="protein sequence ID" value="NHN56324.1"/>
    <property type="molecule type" value="Genomic_DNA"/>
</dbReference>
<protein>
    <recommendedName>
        <fullName evidence="2">ATP-grasp domain-containing protein</fullName>
    </recommendedName>
</protein>
<accession>A0A967B047</accession>
<keyword evidence="1" id="KW-0547">Nucleotide-binding</keyword>
<name>A0A967B047_9MICO</name>
<dbReference type="InterPro" id="IPR011761">
    <property type="entry name" value="ATP-grasp"/>
</dbReference>
<dbReference type="RefSeq" id="WP_166197002.1">
    <property type="nucleotide sequence ID" value="NZ_JAAOIV010000008.1"/>
</dbReference>
<keyword evidence="4" id="KW-1185">Reference proteome</keyword>
<organism evidence="3 4">
    <name type="scientific">Metallococcus carri</name>
    <dbReference type="NCBI Taxonomy" id="1656884"/>
    <lineage>
        <taxon>Bacteria</taxon>
        <taxon>Bacillati</taxon>
        <taxon>Actinomycetota</taxon>
        <taxon>Actinomycetes</taxon>
        <taxon>Micrococcales</taxon>
        <taxon>Dermacoccaceae</taxon>
        <taxon>Metallococcus</taxon>
    </lineage>
</organism>
<evidence type="ECO:0000313" key="3">
    <source>
        <dbReference type="EMBL" id="NHN56324.1"/>
    </source>
</evidence>
<gene>
    <name evidence="3" type="ORF">G9U51_11105</name>
</gene>
<reference evidence="3" key="1">
    <citation type="submission" date="2020-03" db="EMBL/GenBank/DDBJ databases">
        <title>Draft sequencing of Calidifontibacter sp. DB0510.</title>
        <authorList>
            <person name="Kim D.-U."/>
        </authorList>
    </citation>
    <scope>NUCLEOTIDE SEQUENCE</scope>
    <source>
        <strain evidence="3">DB0510</strain>
    </source>
</reference>
<dbReference type="Gene3D" id="3.30.1490.20">
    <property type="entry name" value="ATP-grasp fold, A domain"/>
    <property type="match status" value="1"/>
</dbReference>
<sequence>MTTTQHLIGLLLGAEEDWPRAFEELVRRVGPITAPDGTTHEVRSERLAIEPFNLREKPRTELVIDRLAHWYYHPREWLKKVALMDDVYLLNSPFTFQSMEKHSAYCALIRLGMKVPETVLVPYKNPVDNVRWAYTSSKYNRSFDLDAIAAELGYPMFMKPFDGGAWRGVSMIADEHDLHRSYDDSGEMLMHLQKAVDGYDVFARALTIGPETMVMKFRPDEPMHDRYEVAYDFLSPEAGAETRTIAQTVNAFFRWEFNSCEMLVKDDVVYPIDYANACPDVALTSLHYYFPWAIKSLLKWSIFCVVTGRKARTQVDTGPWFDIADEDTAYADKLVEYQRLSDAHFDSERYFEFCETALGHVDELVLDWVLSDDFDRLLVETVRSTYPAHEQDRFLGHFRGLTGLWAKDEEQILG</sequence>
<proteinExistence type="predicted"/>
<dbReference type="GO" id="GO:0046872">
    <property type="term" value="F:metal ion binding"/>
    <property type="evidence" value="ECO:0007669"/>
    <property type="project" value="InterPro"/>
</dbReference>
<evidence type="ECO:0000313" key="4">
    <source>
        <dbReference type="Proteomes" id="UP000744769"/>
    </source>
</evidence>
<dbReference type="InterPro" id="IPR013815">
    <property type="entry name" value="ATP_grasp_subdomain_1"/>
</dbReference>
<keyword evidence="1" id="KW-0067">ATP-binding</keyword>
<dbReference type="PROSITE" id="PS50975">
    <property type="entry name" value="ATP_GRASP"/>
    <property type="match status" value="1"/>
</dbReference>
<feature type="domain" description="ATP-grasp" evidence="2">
    <location>
        <begin position="105"/>
        <end position="175"/>
    </location>
</feature>
<dbReference type="SUPFAM" id="SSF56059">
    <property type="entry name" value="Glutathione synthetase ATP-binding domain-like"/>
    <property type="match status" value="1"/>
</dbReference>
<evidence type="ECO:0000259" key="2">
    <source>
        <dbReference type="PROSITE" id="PS50975"/>
    </source>
</evidence>
<dbReference type="GO" id="GO:0005524">
    <property type="term" value="F:ATP binding"/>
    <property type="evidence" value="ECO:0007669"/>
    <property type="project" value="UniProtKB-UniRule"/>
</dbReference>
<dbReference type="Proteomes" id="UP000744769">
    <property type="component" value="Unassembled WGS sequence"/>
</dbReference>